<keyword evidence="9" id="KW-0472">Membrane</keyword>
<dbReference type="InterPro" id="IPR025315">
    <property type="entry name" value="DUF4220"/>
</dbReference>
<feature type="transmembrane region" description="Helical" evidence="9">
    <location>
        <begin position="134"/>
        <end position="159"/>
    </location>
</feature>
<feature type="modified residue" description="N6-lipoyllysine" evidence="7">
    <location>
        <position position="932"/>
    </location>
</feature>
<feature type="region of interest" description="Disordered" evidence="8">
    <location>
        <begin position="772"/>
        <end position="828"/>
    </location>
</feature>
<dbReference type="InterPro" id="IPR017453">
    <property type="entry name" value="GCV_H_sub"/>
</dbReference>
<name>A0A2S3GLR1_9POAL</name>
<comment type="similarity">
    <text evidence="3">Belongs to the GcvH family.</text>
</comment>
<organism evidence="11">
    <name type="scientific">Panicum hallii</name>
    <dbReference type="NCBI Taxonomy" id="206008"/>
    <lineage>
        <taxon>Eukaryota</taxon>
        <taxon>Viridiplantae</taxon>
        <taxon>Streptophyta</taxon>
        <taxon>Embryophyta</taxon>
        <taxon>Tracheophyta</taxon>
        <taxon>Spermatophyta</taxon>
        <taxon>Magnoliopsida</taxon>
        <taxon>Liliopsida</taxon>
        <taxon>Poales</taxon>
        <taxon>Poaceae</taxon>
        <taxon>PACMAD clade</taxon>
        <taxon>Panicoideae</taxon>
        <taxon>Panicodae</taxon>
        <taxon>Paniceae</taxon>
        <taxon>Panicinae</taxon>
        <taxon>Panicum</taxon>
        <taxon>Panicum sect. Panicum</taxon>
    </lineage>
</organism>
<dbReference type="Gramene" id="PAN04238">
    <property type="protein sequence ID" value="PAN04238"/>
    <property type="gene ID" value="PAHAL_1G051200"/>
</dbReference>
<dbReference type="AlphaFoldDB" id="A0A2S3GLR1"/>
<feature type="transmembrane region" description="Helical" evidence="9">
    <location>
        <begin position="12"/>
        <end position="34"/>
    </location>
</feature>
<keyword evidence="9" id="KW-0812">Transmembrane</keyword>
<keyword evidence="5" id="KW-0809">Transit peptide</keyword>
<dbReference type="InterPro" id="IPR033753">
    <property type="entry name" value="GCV_H/Fam206"/>
</dbReference>
<reference evidence="11" key="1">
    <citation type="submission" date="2018-04" db="EMBL/GenBank/DDBJ databases">
        <title>WGS assembly of Panicum hallii.</title>
        <authorList>
            <person name="Lovell J."/>
            <person name="Jenkins J."/>
            <person name="Lowry D."/>
            <person name="Mamidi S."/>
            <person name="Sreedasyam A."/>
            <person name="Weng X."/>
            <person name="Barry K."/>
            <person name="Bonette J."/>
            <person name="Campitelli B."/>
            <person name="Daum C."/>
            <person name="Gordon S."/>
            <person name="Gould B."/>
            <person name="Lipzen A."/>
            <person name="Macqueen A."/>
            <person name="Palacio-Mejia J."/>
            <person name="Plott C."/>
            <person name="Shakirov E."/>
            <person name="Shu S."/>
            <person name="Yoshinaga Y."/>
            <person name="Zane M."/>
            <person name="Rokhsar D."/>
            <person name="Grimwood J."/>
            <person name="Schmutz J."/>
            <person name="Juenger T."/>
        </authorList>
    </citation>
    <scope>NUCLEOTIDE SEQUENCE [LARGE SCALE GENOMIC DNA]</scope>
    <source>
        <strain evidence="11">FIL2</strain>
    </source>
</reference>
<dbReference type="GO" id="GO:0005739">
    <property type="term" value="C:mitochondrion"/>
    <property type="evidence" value="ECO:0007669"/>
    <property type="project" value="UniProtKB-SubCell"/>
</dbReference>
<dbReference type="SUPFAM" id="SSF51230">
    <property type="entry name" value="Single hybrid motif"/>
    <property type="match status" value="1"/>
</dbReference>
<dbReference type="PANTHER" id="PTHR31325">
    <property type="entry name" value="OS01G0798800 PROTEIN-RELATED"/>
    <property type="match status" value="1"/>
</dbReference>
<dbReference type="Pfam" id="PF04578">
    <property type="entry name" value="DUF594"/>
    <property type="match status" value="1"/>
</dbReference>
<gene>
    <name evidence="11" type="ORF">PAHAL_1G051200</name>
</gene>
<evidence type="ECO:0000256" key="8">
    <source>
        <dbReference type="SAM" id="MobiDB-lite"/>
    </source>
</evidence>
<evidence type="ECO:0000313" key="11">
    <source>
        <dbReference type="EMBL" id="PAN04238.1"/>
    </source>
</evidence>
<evidence type="ECO:0000256" key="1">
    <source>
        <dbReference type="ARBA" id="ARBA00001938"/>
    </source>
</evidence>
<comment type="cofactor">
    <cofactor evidence="1">
        <name>(R)-lipoate</name>
        <dbReference type="ChEBI" id="CHEBI:83088"/>
    </cofactor>
</comment>
<dbReference type="Pfam" id="PF13968">
    <property type="entry name" value="DUF4220"/>
    <property type="match status" value="1"/>
</dbReference>
<dbReference type="GO" id="GO:0019464">
    <property type="term" value="P:glycine decarboxylation via glycine cleavage system"/>
    <property type="evidence" value="ECO:0007669"/>
    <property type="project" value="InterPro"/>
</dbReference>
<keyword evidence="9" id="KW-1133">Transmembrane helix</keyword>
<comment type="subcellular location">
    <subcellularLocation>
        <location evidence="2">Mitochondrion</location>
    </subcellularLocation>
</comment>
<dbReference type="Pfam" id="PF01597">
    <property type="entry name" value="GCV_H"/>
    <property type="match status" value="1"/>
</dbReference>
<feature type="transmembrane region" description="Helical" evidence="9">
    <location>
        <begin position="284"/>
        <end position="305"/>
    </location>
</feature>
<dbReference type="Proteomes" id="UP000243499">
    <property type="component" value="Chromosome 1"/>
</dbReference>
<dbReference type="InterPro" id="IPR007658">
    <property type="entry name" value="DUF594"/>
</dbReference>
<dbReference type="GO" id="GO:0005960">
    <property type="term" value="C:glycine cleavage complex"/>
    <property type="evidence" value="ECO:0007669"/>
    <property type="project" value="InterPro"/>
</dbReference>
<dbReference type="CDD" id="cd06848">
    <property type="entry name" value="GCS_H"/>
    <property type="match status" value="1"/>
</dbReference>
<evidence type="ECO:0000259" key="10">
    <source>
        <dbReference type="PROSITE" id="PS50968"/>
    </source>
</evidence>
<feature type="domain" description="Lipoyl-binding" evidence="10">
    <location>
        <begin position="891"/>
        <end position="973"/>
    </location>
</feature>
<dbReference type="InterPro" id="IPR003016">
    <property type="entry name" value="2-oxoA_DH_lipoyl-BS"/>
</dbReference>
<evidence type="ECO:0000256" key="4">
    <source>
        <dbReference type="ARBA" id="ARBA00022823"/>
    </source>
</evidence>
<dbReference type="EMBL" id="CM008046">
    <property type="protein sequence ID" value="PAN04238.1"/>
    <property type="molecule type" value="Genomic_DNA"/>
</dbReference>
<accession>A0A2S3GLR1</accession>
<dbReference type="InterPro" id="IPR000089">
    <property type="entry name" value="Biotin_lipoyl"/>
</dbReference>
<evidence type="ECO:0000256" key="9">
    <source>
        <dbReference type="SAM" id="Phobius"/>
    </source>
</evidence>
<dbReference type="NCBIfam" id="TIGR00527">
    <property type="entry name" value="gcvH"/>
    <property type="match status" value="1"/>
</dbReference>
<evidence type="ECO:0000256" key="6">
    <source>
        <dbReference type="ARBA" id="ARBA00023128"/>
    </source>
</evidence>
<feature type="compositionally biased region" description="Basic and acidic residues" evidence="8">
    <location>
        <begin position="715"/>
        <end position="724"/>
    </location>
</feature>
<keyword evidence="6" id="KW-0496">Mitochondrion</keyword>
<feature type="region of interest" description="Disordered" evidence="8">
    <location>
        <begin position="715"/>
        <end position="738"/>
    </location>
</feature>
<sequence length="999" mass="112927">MVSFLTQISQFWGGWGLQIAVYVSLGAHIILIFLARSRRNGTSRLATGLLWLAYQAAEVSAFYALGDLSLSGCDDPAASRQQQLVAFWAPFMLLHLGGPDNVTAYALEDNTLSWRKGFEMATQFLSSSFTLYNYVYLTGSGVLLPASAMMAAAGVARYLEKSCALLRGDLSKMKKSSRRRITAEPEPEPEKKPYYYELNLLSAAGGGGDNERALVNAHKLFPCCKRAMFDSSVDMEMDAADHFPSEKIFTLGWEEMRAVVEMELSLVYDILYTKAAVIHTWRGYLVRLVSPLLTGAGAVLFGWFYPKHDLEPRDVRFTYVMLASAFLLDVMWLLRALASYWAYPYLRNPRSMAAWLLPHAVRHGGWGPSCCWLHRAVACLDPCRWLCGKYLRSYRRWSGVAGRWYNLLHECAARAGASPSGWLEKKKEHQYLGCLFESRQGVEEMLFQRIRQRLLPLCKPDDSAAGASSSNEEAEHYYTMKRITTEWGRVALERRGPMVFKEDQKPYIGLEFQEDVLVWHIGTFIFLWHLRDHHQLINERYMEAIELVSEYLMFLVALRPHMLPGFVLRSLLETTCDSLGTVWNQAHQGHGRASSSTTSSGKEKLAQILYNKIPQGKERKHNKTTWGADKAETRLISDGILLARTLLKPIQRKNPKPENPETLLELIFDVWVDKLIYAGTKCSRESHAKQLSRGGELTTIVWMIVEHVGTFRIGEKIKPKDRRTPLRRPTLPMPMPPPHPPSAYLPWWATQLPFPPATSPQFLYYYPPQWPTQQPSYPEQPPPPSPPSPHVGLEEEDDDDDKQKRRTEARPPPHRTNQRRQSGSGAEPPALLLRRLHSPRNMAMAASSRLLWASRAAAYLRISTFPRAFSTVLKDLKYAETHEWVKVEGDSATVGITDHAQDHLGDVVYVELPEVGISVSQGKNFGAVESVKATSDINSPVSGEVVEVNEKLSEEPGLVNGSPYDKGWIIKVKLSDSGELSSLMDDEKYSKFCEEEDSH</sequence>
<dbReference type="Gene3D" id="2.40.50.100">
    <property type="match status" value="1"/>
</dbReference>
<evidence type="ECO:0000256" key="5">
    <source>
        <dbReference type="ARBA" id="ARBA00022946"/>
    </source>
</evidence>
<evidence type="ECO:0000256" key="3">
    <source>
        <dbReference type="ARBA" id="ARBA00009249"/>
    </source>
</evidence>
<dbReference type="PROSITE" id="PS50968">
    <property type="entry name" value="BIOTINYL_LIPOYL"/>
    <property type="match status" value="1"/>
</dbReference>
<dbReference type="PROSITE" id="PS00189">
    <property type="entry name" value="LIPOYL"/>
    <property type="match status" value="1"/>
</dbReference>
<evidence type="ECO:0000256" key="7">
    <source>
        <dbReference type="PIRSR" id="PIRSR617453-50"/>
    </source>
</evidence>
<dbReference type="InterPro" id="IPR011053">
    <property type="entry name" value="Single_hybrid_motif"/>
</dbReference>
<evidence type="ECO:0000256" key="2">
    <source>
        <dbReference type="ARBA" id="ARBA00004173"/>
    </source>
</evidence>
<keyword evidence="4 7" id="KW-0450">Lipoyl</keyword>
<feature type="transmembrane region" description="Helical" evidence="9">
    <location>
        <begin position="46"/>
        <end position="65"/>
    </location>
</feature>
<dbReference type="InterPro" id="IPR002930">
    <property type="entry name" value="GCV_H"/>
</dbReference>
<feature type="compositionally biased region" description="Pro residues" evidence="8">
    <location>
        <begin position="778"/>
        <end position="789"/>
    </location>
</feature>
<dbReference type="NCBIfam" id="NF002270">
    <property type="entry name" value="PRK01202.1"/>
    <property type="match status" value="1"/>
</dbReference>
<protein>
    <recommendedName>
        <fullName evidence="10">Lipoyl-binding domain-containing protein</fullName>
    </recommendedName>
</protein>
<feature type="compositionally biased region" description="Basic and acidic residues" evidence="8">
    <location>
        <begin position="801"/>
        <end position="811"/>
    </location>
</feature>
<dbReference type="FunFam" id="2.40.50.100:FF:000011">
    <property type="entry name" value="Glycine cleavage system H protein"/>
    <property type="match status" value="1"/>
</dbReference>
<dbReference type="HAMAP" id="MF_00272">
    <property type="entry name" value="GcvH"/>
    <property type="match status" value="1"/>
</dbReference>
<proteinExistence type="inferred from homology"/>